<name>A0A8J2S109_9CRUS</name>
<comment type="caution">
    <text evidence="2">The sequence shown here is derived from an EMBL/GenBank/DDBJ whole genome shotgun (WGS) entry which is preliminary data.</text>
</comment>
<dbReference type="AlphaFoldDB" id="A0A8J2S109"/>
<dbReference type="OrthoDB" id="6398294at2759"/>
<keyword evidence="3" id="KW-1185">Reference proteome</keyword>
<dbReference type="PANTHER" id="PTHR35347:SF1">
    <property type="entry name" value="COILED-COIL DOMAIN-CONTAINING PROTEIN 175"/>
    <property type="match status" value="1"/>
</dbReference>
<protein>
    <submittedName>
        <fullName evidence="2">Uncharacterized protein</fullName>
    </submittedName>
</protein>
<gene>
    <name evidence="2" type="ORF">DGAL_LOCUS12842</name>
</gene>
<sequence>MLKSFAVITAGAAFMYGWSWILDLSCKNLKPESDSGVVPKTKKKNRLSDESKTTLANLKVHYDHQTSVLNQEKSALKEAVTIAKAETEEKCKLLDESQTQLANLKVHYDDQTSVLNQEKSALKEAVTIAKAETEEKCKLLDESQTQLANLKVHYDDQISVLDQEKSALKEAVTIAKAETEEKCKLLDESQTQLANLKVHYDDQISVLDQEKSALKEAVTIAKAETEEKCKLLDESQTQLANLKVHYDDQISVLNQQKKEADNIILELQRQLNSSKDDLKTLEQSAASARQQAEALAIEQSAALTEALGTLQQAVRHAKEEPPSGPDAEEEPVGISETLGEWLDKHGFTTRVPPKTWIQLLEHSGFLIEEKVSHLREKANSLFHDNSETDDHASSQN</sequence>
<dbReference type="PANTHER" id="PTHR35347">
    <property type="entry name" value="COILED-COIL DOMAIN-CONTAINING PROTEIN 175"/>
    <property type="match status" value="1"/>
</dbReference>
<dbReference type="EMBL" id="CAKKLH010000292">
    <property type="protein sequence ID" value="CAH0109365.1"/>
    <property type="molecule type" value="Genomic_DNA"/>
</dbReference>
<feature type="coiled-coil region" evidence="1">
    <location>
        <begin position="250"/>
        <end position="298"/>
    </location>
</feature>
<evidence type="ECO:0000313" key="3">
    <source>
        <dbReference type="Proteomes" id="UP000789390"/>
    </source>
</evidence>
<reference evidence="2" key="1">
    <citation type="submission" date="2021-11" db="EMBL/GenBank/DDBJ databases">
        <authorList>
            <person name="Schell T."/>
        </authorList>
    </citation>
    <scope>NUCLEOTIDE SEQUENCE</scope>
    <source>
        <strain evidence="2">M5</strain>
    </source>
</reference>
<dbReference type="Proteomes" id="UP000789390">
    <property type="component" value="Unassembled WGS sequence"/>
</dbReference>
<evidence type="ECO:0000256" key="1">
    <source>
        <dbReference type="SAM" id="Coils"/>
    </source>
</evidence>
<dbReference type="InterPro" id="IPR038834">
    <property type="entry name" value="CCDC175"/>
</dbReference>
<evidence type="ECO:0000313" key="2">
    <source>
        <dbReference type="EMBL" id="CAH0109365.1"/>
    </source>
</evidence>
<proteinExistence type="predicted"/>
<keyword evidence="1" id="KW-0175">Coiled coil</keyword>
<organism evidence="2 3">
    <name type="scientific">Daphnia galeata</name>
    <dbReference type="NCBI Taxonomy" id="27404"/>
    <lineage>
        <taxon>Eukaryota</taxon>
        <taxon>Metazoa</taxon>
        <taxon>Ecdysozoa</taxon>
        <taxon>Arthropoda</taxon>
        <taxon>Crustacea</taxon>
        <taxon>Branchiopoda</taxon>
        <taxon>Diplostraca</taxon>
        <taxon>Cladocera</taxon>
        <taxon>Anomopoda</taxon>
        <taxon>Daphniidae</taxon>
        <taxon>Daphnia</taxon>
    </lineage>
</organism>
<accession>A0A8J2S109</accession>